<keyword evidence="5" id="KW-0233">DNA recombination</keyword>
<dbReference type="GO" id="GO:0004803">
    <property type="term" value="F:transposase activity"/>
    <property type="evidence" value="ECO:0007669"/>
    <property type="project" value="InterPro"/>
</dbReference>
<dbReference type="AlphaFoldDB" id="A0A2A5T0W1"/>
<reference evidence="7" key="1">
    <citation type="submission" date="2017-04" db="EMBL/GenBank/DDBJ databases">
        <title>Genome evolution of the luminous symbionts of deep sea anglerfish.</title>
        <authorList>
            <person name="Hendry T.A."/>
        </authorList>
    </citation>
    <scope>NUCLEOTIDE SEQUENCE [LARGE SCALE GENOMIC DNA]</scope>
</reference>
<dbReference type="Pfam" id="PF00872">
    <property type="entry name" value="Transposase_mut"/>
    <property type="match status" value="1"/>
</dbReference>
<name>A0A2A5T0W1_9GAMM</name>
<dbReference type="GO" id="GO:0006313">
    <property type="term" value="P:DNA transposition"/>
    <property type="evidence" value="ECO:0007669"/>
    <property type="project" value="InterPro"/>
</dbReference>
<proteinExistence type="inferred from homology"/>
<evidence type="ECO:0000256" key="4">
    <source>
        <dbReference type="ARBA" id="ARBA00023125"/>
    </source>
</evidence>
<dbReference type="GO" id="GO:0003677">
    <property type="term" value="F:DNA binding"/>
    <property type="evidence" value="ECO:0007669"/>
    <property type="project" value="UniProtKB-KW"/>
</dbReference>
<dbReference type="EMBL" id="NBYY01000030">
    <property type="protein sequence ID" value="PCS21797.1"/>
    <property type="molecule type" value="Genomic_DNA"/>
</dbReference>
<keyword evidence="3" id="KW-0815">Transposition</keyword>
<keyword evidence="4" id="KW-0238">DNA-binding</keyword>
<evidence type="ECO:0000256" key="5">
    <source>
        <dbReference type="ARBA" id="ARBA00023172"/>
    </source>
</evidence>
<dbReference type="InterPro" id="IPR001207">
    <property type="entry name" value="Transposase_mutator"/>
</dbReference>
<accession>A0A2A5T0W1</accession>
<keyword evidence="7" id="KW-1185">Reference proteome</keyword>
<evidence type="ECO:0000256" key="3">
    <source>
        <dbReference type="ARBA" id="ARBA00022578"/>
    </source>
</evidence>
<dbReference type="Proteomes" id="UP000219020">
    <property type="component" value="Unassembled WGS sequence"/>
</dbReference>
<comment type="function">
    <text evidence="1">Required for the transposition of the insertion element.</text>
</comment>
<evidence type="ECO:0000313" key="7">
    <source>
        <dbReference type="Proteomes" id="UP000219020"/>
    </source>
</evidence>
<sequence length="48" mass="6037">MLANRVSRLKQQWEAEYDQWRKRVLSRRWYVYILADGVYCKVRMDDKL</sequence>
<evidence type="ECO:0000256" key="1">
    <source>
        <dbReference type="ARBA" id="ARBA00002190"/>
    </source>
</evidence>
<comment type="similarity">
    <text evidence="2">Belongs to the transposase mutator family.</text>
</comment>
<gene>
    <name evidence="6" type="ORF">BTN49_2618</name>
</gene>
<evidence type="ECO:0000256" key="2">
    <source>
        <dbReference type="ARBA" id="ARBA00010961"/>
    </source>
</evidence>
<evidence type="ECO:0000313" key="6">
    <source>
        <dbReference type="EMBL" id="PCS21797.1"/>
    </source>
</evidence>
<protein>
    <submittedName>
        <fullName evidence="6">Uncharacterized protein</fullName>
    </submittedName>
</protein>
<comment type="caution">
    <text evidence="6">The sequence shown here is derived from an EMBL/GenBank/DDBJ whole genome shotgun (WGS) entry which is preliminary data.</text>
</comment>
<organism evidence="6 7">
    <name type="scientific">Candidatus Enterovibrio escicola</name>
    <dbReference type="NCBI Taxonomy" id="1927127"/>
    <lineage>
        <taxon>Bacteria</taxon>
        <taxon>Pseudomonadati</taxon>
        <taxon>Pseudomonadota</taxon>
        <taxon>Gammaproteobacteria</taxon>
        <taxon>Vibrionales</taxon>
        <taxon>Vibrionaceae</taxon>
        <taxon>Enterovibrio</taxon>
    </lineage>
</organism>